<dbReference type="Pfam" id="PF10604">
    <property type="entry name" value="Polyketide_cyc2"/>
    <property type="match status" value="1"/>
</dbReference>
<comment type="caution">
    <text evidence="1">The sequence shown here is derived from an EMBL/GenBank/DDBJ whole genome shotgun (WGS) entry which is preliminary data.</text>
</comment>
<accession>A0A3S2W0P5</accession>
<proteinExistence type="predicted"/>
<protein>
    <submittedName>
        <fullName evidence="1">SRPBCC family protein</fullName>
    </submittedName>
</protein>
<dbReference type="CDD" id="cd07821">
    <property type="entry name" value="PYR_PYL_RCAR_like"/>
    <property type="match status" value="1"/>
</dbReference>
<gene>
    <name evidence="1" type="ORF">EOT10_23435</name>
</gene>
<dbReference type="SUPFAM" id="SSF55961">
    <property type="entry name" value="Bet v1-like"/>
    <property type="match status" value="1"/>
</dbReference>
<dbReference type="OrthoDB" id="4277250at2"/>
<dbReference type="EMBL" id="RZYA01000011">
    <property type="protein sequence ID" value="RVU22384.1"/>
    <property type="molecule type" value="Genomic_DNA"/>
</dbReference>
<dbReference type="InterPro" id="IPR023393">
    <property type="entry name" value="START-like_dom_sf"/>
</dbReference>
<sequence length="165" mass="17887">MARRLTPVGLEFTESAPLRLVFAREVAAPPRAVFRALAEDVAGWPEWFSAVTAVRPTDGGAGREVRLRGGAWMRETILAADPDEVYAYRVDETNAPGVRALVEEWRLTPSGTGGTRVQWTFAADGAAAFRMGLRLGRAGLGRAFRDAVSALDRRIATNSRDSKAS</sequence>
<dbReference type="RefSeq" id="WP_127830254.1">
    <property type="nucleotide sequence ID" value="NZ_RZYA01000011.1"/>
</dbReference>
<dbReference type="Proteomes" id="UP000283128">
    <property type="component" value="Unassembled WGS sequence"/>
</dbReference>
<reference evidence="1 2" key="1">
    <citation type="submission" date="2019-01" db="EMBL/GenBank/DDBJ databases">
        <title>Genome sequences of Streptomyces and Rhizobium isolates collected from root and soil.</title>
        <authorList>
            <person name="Chhettri S."/>
            <person name="Sevigny J.L."/>
            <person name="Sen A."/>
            <person name="Ennis N."/>
            <person name="Tisa L."/>
        </authorList>
    </citation>
    <scope>NUCLEOTIDE SEQUENCE [LARGE SCALE GENOMIC DNA]</scope>
    <source>
        <strain evidence="1 2">San01</strain>
    </source>
</reference>
<dbReference type="AlphaFoldDB" id="A0A3S2W0P5"/>
<keyword evidence="2" id="KW-1185">Reference proteome</keyword>
<evidence type="ECO:0000313" key="2">
    <source>
        <dbReference type="Proteomes" id="UP000283128"/>
    </source>
</evidence>
<dbReference type="InterPro" id="IPR019587">
    <property type="entry name" value="Polyketide_cyclase/dehydratase"/>
</dbReference>
<name>A0A3S2W0P5_9ACTN</name>
<organism evidence="1 2">
    <name type="scientific">Streptomyces antnestii</name>
    <dbReference type="NCBI Taxonomy" id="2494256"/>
    <lineage>
        <taxon>Bacteria</taxon>
        <taxon>Bacillati</taxon>
        <taxon>Actinomycetota</taxon>
        <taxon>Actinomycetes</taxon>
        <taxon>Kitasatosporales</taxon>
        <taxon>Streptomycetaceae</taxon>
        <taxon>Streptomyces</taxon>
    </lineage>
</organism>
<evidence type="ECO:0000313" key="1">
    <source>
        <dbReference type="EMBL" id="RVU22384.1"/>
    </source>
</evidence>
<dbReference type="Gene3D" id="3.30.530.20">
    <property type="match status" value="1"/>
</dbReference>